<feature type="coiled-coil region" evidence="1">
    <location>
        <begin position="91"/>
        <end position="146"/>
    </location>
</feature>
<gene>
    <name evidence="3" type="ORF">BCR38DRAFT_334064</name>
</gene>
<comment type="caution">
    <text evidence="3">The sequence shown here is derived from an EMBL/GenBank/DDBJ whole genome shotgun (WGS) entry which is preliminary data.</text>
</comment>
<protein>
    <submittedName>
        <fullName evidence="3">Uncharacterized protein</fullName>
    </submittedName>
</protein>
<evidence type="ECO:0000313" key="4">
    <source>
        <dbReference type="Proteomes" id="UP000193689"/>
    </source>
</evidence>
<name>A0A1Y2EFN8_9PEZI</name>
<reference evidence="3 4" key="1">
    <citation type="submission" date="2016-07" db="EMBL/GenBank/DDBJ databases">
        <title>Pervasive Adenine N6-methylation of Active Genes in Fungi.</title>
        <authorList>
            <consortium name="DOE Joint Genome Institute"/>
            <person name="Mondo S.J."/>
            <person name="Dannebaum R.O."/>
            <person name="Kuo R.C."/>
            <person name="Labutti K."/>
            <person name="Haridas S."/>
            <person name="Kuo A."/>
            <person name="Salamov A."/>
            <person name="Ahrendt S.R."/>
            <person name="Lipzen A."/>
            <person name="Sullivan W."/>
            <person name="Andreopoulos W.B."/>
            <person name="Clum A."/>
            <person name="Lindquist E."/>
            <person name="Daum C."/>
            <person name="Ramamoorthy G.K."/>
            <person name="Gryganskyi A."/>
            <person name="Culley D."/>
            <person name="Magnuson J.K."/>
            <person name="James T.Y."/>
            <person name="O'Malley M.A."/>
            <person name="Stajich J.E."/>
            <person name="Spatafora J.W."/>
            <person name="Visel A."/>
            <person name="Grigoriev I.V."/>
        </authorList>
    </citation>
    <scope>NUCLEOTIDE SEQUENCE [LARGE SCALE GENOMIC DNA]</scope>
    <source>
        <strain evidence="3 4">CBS 129021</strain>
    </source>
</reference>
<keyword evidence="1" id="KW-0175">Coiled coil</keyword>
<sequence>MDSTTPKSTSITQSRFGFLSALTTRLTSQSPVTPLSEEEILNLNVEAALYPSMSPSERDTFSPAAYKNLQINATGLVLKMQSAYRERTTAFQEIQAERSVEKEEAEEINMRVESLKMQLEHMASKAAEQEQAMQQLMRELKAEKKARIEERLTREKLLAEGPIVNEDLGVDEAERQKWRKSGLTVKSDVSFDTDEESAESESVFSRSRSPTIMTSARESTIDLPTVQPGKTASMEATPKSKTAKEMTTFQKLFKGISGDTTKDDGGLGADGCKNCRGRDSSVAWDTVSLLRDENRGLKHRVADLEVAVDGALDVVNGIGL</sequence>
<evidence type="ECO:0000256" key="2">
    <source>
        <dbReference type="SAM" id="MobiDB-lite"/>
    </source>
</evidence>
<feature type="compositionally biased region" description="Polar residues" evidence="2">
    <location>
        <begin position="200"/>
        <end position="212"/>
    </location>
</feature>
<keyword evidence="4" id="KW-1185">Reference proteome</keyword>
<organism evidence="3 4">
    <name type="scientific">Pseudomassariella vexata</name>
    <dbReference type="NCBI Taxonomy" id="1141098"/>
    <lineage>
        <taxon>Eukaryota</taxon>
        <taxon>Fungi</taxon>
        <taxon>Dikarya</taxon>
        <taxon>Ascomycota</taxon>
        <taxon>Pezizomycotina</taxon>
        <taxon>Sordariomycetes</taxon>
        <taxon>Xylariomycetidae</taxon>
        <taxon>Amphisphaeriales</taxon>
        <taxon>Pseudomassariaceae</taxon>
        <taxon>Pseudomassariella</taxon>
    </lineage>
</organism>
<dbReference type="STRING" id="1141098.A0A1Y2EFN8"/>
<dbReference type="Proteomes" id="UP000193689">
    <property type="component" value="Unassembled WGS sequence"/>
</dbReference>
<dbReference type="OrthoDB" id="5377009at2759"/>
<accession>A0A1Y2EFN8</accession>
<dbReference type="RefSeq" id="XP_040720026.1">
    <property type="nucleotide sequence ID" value="XM_040855279.1"/>
</dbReference>
<evidence type="ECO:0000313" key="3">
    <source>
        <dbReference type="EMBL" id="ORY70076.1"/>
    </source>
</evidence>
<proteinExistence type="predicted"/>
<dbReference type="EMBL" id="MCFJ01000002">
    <property type="protein sequence ID" value="ORY70076.1"/>
    <property type="molecule type" value="Genomic_DNA"/>
</dbReference>
<feature type="region of interest" description="Disordered" evidence="2">
    <location>
        <begin position="188"/>
        <end position="212"/>
    </location>
</feature>
<dbReference type="AlphaFoldDB" id="A0A1Y2EFN8"/>
<dbReference type="InParanoid" id="A0A1Y2EFN8"/>
<evidence type="ECO:0000256" key="1">
    <source>
        <dbReference type="SAM" id="Coils"/>
    </source>
</evidence>
<dbReference type="GeneID" id="63771491"/>